<keyword evidence="1" id="KW-0812">Transmembrane</keyword>
<feature type="transmembrane region" description="Helical" evidence="1">
    <location>
        <begin position="6"/>
        <end position="26"/>
    </location>
</feature>
<name>A0A890DHM2_ECOLX</name>
<sequence>MNLLKYLRTILFIFYFSHIIYFNITIRTFIFQHIRFDCFKCC</sequence>
<reference evidence="2" key="1">
    <citation type="journal article" date="2021" name="Sci. Rep.">
        <title>Antibiotic resistance plasmid composition and architecture in Escherichia coli isolates from meat.</title>
        <authorList>
            <person name="Darphorn T.S."/>
            <person name="Bel K."/>
            <person name="Koenders-van Sint Anneland B.B."/>
            <person name="Brul S."/>
            <person name="Ter Kuile B.H."/>
        </authorList>
    </citation>
    <scope>NUCLEOTIDE SEQUENCE</scope>
    <source>
        <strain evidence="2">ESBL3203</strain>
    </source>
</reference>
<protein>
    <submittedName>
        <fullName evidence="2">Uncharacterized protein</fullName>
    </submittedName>
</protein>
<dbReference type="EMBL" id="MW390528">
    <property type="protein sequence ID" value="QRG43720.1"/>
    <property type="molecule type" value="Genomic_DNA"/>
</dbReference>
<organism evidence="2">
    <name type="scientific">Escherichia coli</name>
    <dbReference type="NCBI Taxonomy" id="562"/>
    <lineage>
        <taxon>Bacteria</taxon>
        <taxon>Pseudomonadati</taxon>
        <taxon>Pseudomonadota</taxon>
        <taxon>Gammaproteobacteria</taxon>
        <taxon>Enterobacterales</taxon>
        <taxon>Enterobacteriaceae</taxon>
        <taxon>Escherichia</taxon>
    </lineage>
</organism>
<evidence type="ECO:0000256" key="1">
    <source>
        <dbReference type="SAM" id="Phobius"/>
    </source>
</evidence>
<keyword evidence="1" id="KW-0472">Membrane</keyword>
<accession>A0A890DHM2</accession>
<evidence type="ECO:0000313" key="2">
    <source>
        <dbReference type="EMBL" id="QRG43720.1"/>
    </source>
</evidence>
<proteinExistence type="predicted"/>
<dbReference type="AlphaFoldDB" id="A0A890DHM2"/>
<keyword evidence="2" id="KW-0614">Plasmid</keyword>
<geneLocation type="plasmid" evidence="2">
    <name>pESBL3203-IncF</name>
</geneLocation>
<keyword evidence="1" id="KW-1133">Transmembrane helix</keyword>